<evidence type="ECO:0000256" key="1">
    <source>
        <dbReference type="ARBA" id="ARBA00022679"/>
    </source>
</evidence>
<dbReference type="EMBL" id="JBEWZI010000007">
    <property type="protein sequence ID" value="MET7014119.1"/>
    <property type="molecule type" value="Genomic_DNA"/>
</dbReference>
<gene>
    <name evidence="3" type="ORF">ABXR19_07940</name>
</gene>
<name>A0ABV2TJL5_9RHOO</name>
<keyword evidence="1 3" id="KW-0808">Transferase</keyword>
<evidence type="ECO:0000313" key="3">
    <source>
        <dbReference type="EMBL" id="MET7014119.1"/>
    </source>
</evidence>
<dbReference type="InterPro" id="IPR001296">
    <property type="entry name" value="Glyco_trans_1"/>
</dbReference>
<feature type="domain" description="Glycosyl transferase family 1" evidence="2">
    <location>
        <begin position="159"/>
        <end position="295"/>
    </location>
</feature>
<keyword evidence="4" id="KW-1185">Reference proteome</keyword>
<dbReference type="GO" id="GO:0016757">
    <property type="term" value="F:glycosyltransferase activity"/>
    <property type="evidence" value="ECO:0007669"/>
    <property type="project" value="UniProtKB-KW"/>
</dbReference>
<comment type="caution">
    <text evidence="3">The sequence shown here is derived from an EMBL/GenBank/DDBJ whole genome shotgun (WGS) entry which is preliminary data.</text>
</comment>
<dbReference type="PANTHER" id="PTHR46401:SF2">
    <property type="entry name" value="GLYCOSYLTRANSFERASE WBBK-RELATED"/>
    <property type="match status" value="1"/>
</dbReference>
<dbReference type="CDD" id="cd03801">
    <property type="entry name" value="GT4_PimA-like"/>
    <property type="match status" value="1"/>
</dbReference>
<proteinExistence type="predicted"/>
<dbReference type="Proteomes" id="UP001549691">
    <property type="component" value="Unassembled WGS sequence"/>
</dbReference>
<sequence>MTDLAITYATYPTAFETPGGGEIQILQYRKHLAALGVDVTFFDPWKPSLGGVDVFHYFSCYRGSEIFIDELYRRGMSIILSPTLWIEEGATGYPMAQIGQMLSMAARIVCNSDMECDLLAGTFSVPRHKFATVYNGVDLSFMRPTDPEVFRSFSGVRGDFVLNVANVEPRKNQLRLIEAVKRLGMKLVMIGGVRDQGYFEQCMELGRGCLTYIPALPHDSDVLRSAYAACSIFALPSTLETPGLAALEAACVGARVLVTEVGCTQEYFQTSAVYVAPMSVDSIVEGLRRGLARPDSDAARDLVREKFTWPVVVERLLDVYLNRDVFGHALSARGFYLSAFDPLLGRYVWSKRVAGIVCDRSGFLKFDWCSPQRSKVAVKVNGELVWPDLEVGTDFSSMVLAAPLGPGEQRPQVEFEVQPLEREQSSADPRSLGVMLRDVRFLTGEEEMRAAGMLFELMGLQGQGWFRAEEDGVGPFIWSQKKAALICEQSGVLVFDWCAPQRSKVAVKVNGEFVWPDLEVGTEFSSMVLAAPLGPGEQRPRVEFEVQPLELEQASGDPRSLGVMLREVRFLTGEEEMRAAGMLFELLGLQGQGWHRAEEDGSGLFVWSRRRAALLCDLSGLLSFDWRAAQPSRVSVVVDGVLLWSELEVGTEWSHASIRLHPATPGGRSQIVFEVTPVDSVVRCADPRELGLALRGLAIKDKEQQVLQ</sequence>
<accession>A0ABV2TJL5</accession>
<evidence type="ECO:0000313" key="4">
    <source>
        <dbReference type="Proteomes" id="UP001549691"/>
    </source>
</evidence>
<dbReference type="EC" id="2.4.-.-" evidence="3"/>
<dbReference type="RefSeq" id="WP_354600581.1">
    <property type="nucleotide sequence ID" value="NZ_JBEWZI010000007.1"/>
</dbReference>
<dbReference type="Pfam" id="PF00534">
    <property type="entry name" value="Glycos_transf_1"/>
    <property type="match status" value="1"/>
</dbReference>
<dbReference type="Gene3D" id="3.40.50.2000">
    <property type="entry name" value="Glycogen Phosphorylase B"/>
    <property type="match status" value="2"/>
</dbReference>
<reference evidence="3 4" key="1">
    <citation type="submission" date="2024-07" db="EMBL/GenBank/DDBJ databases">
        <title>Uliginosibacterium flavum JJ3220;KACC:17644.</title>
        <authorList>
            <person name="Kim M.K."/>
        </authorList>
    </citation>
    <scope>NUCLEOTIDE SEQUENCE [LARGE SCALE GENOMIC DNA]</scope>
    <source>
        <strain evidence="3 4">KACC:17644</strain>
    </source>
</reference>
<protein>
    <submittedName>
        <fullName evidence="3">Glycosyltransferase family 4 protein</fullName>
        <ecNumber evidence="3">2.4.-.-</ecNumber>
    </submittedName>
</protein>
<evidence type="ECO:0000259" key="2">
    <source>
        <dbReference type="Pfam" id="PF00534"/>
    </source>
</evidence>
<dbReference type="PANTHER" id="PTHR46401">
    <property type="entry name" value="GLYCOSYLTRANSFERASE WBBK-RELATED"/>
    <property type="match status" value="1"/>
</dbReference>
<organism evidence="3 4">
    <name type="scientific">Uliginosibacterium flavum</name>
    <dbReference type="NCBI Taxonomy" id="1396831"/>
    <lineage>
        <taxon>Bacteria</taxon>
        <taxon>Pseudomonadati</taxon>
        <taxon>Pseudomonadota</taxon>
        <taxon>Betaproteobacteria</taxon>
        <taxon>Rhodocyclales</taxon>
        <taxon>Zoogloeaceae</taxon>
        <taxon>Uliginosibacterium</taxon>
    </lineage>
</organism>
<keyword evidence="3" id="KW-0328">Glycosyltransferase</keyword>
<dbReference type="SUPFAM" id="SSF53756">
    <property type="entry name" value="UDP-Glycosyltransferase/glycogen phosphorylase"/>
    <property type="match status" value="1"/>
</dbReference>